<dbReference type="PIRSF" id="PIRSF017082">
    <property type="entry name" value="YflP"/>
    <property type="match status" value="1"/>
</dbReference>
<dbReference type="PANTHER" id="PTHR42928:SF3">
    <property type="entry name" value="UPF0065 PROTEIN YFLP"/>
    <property type="match status" value="1"/>
</dbReference>
<dbReference type="Pfam" id="PF03401">
    <property type="entry name" value="TctC"/>
    <property type="match status" value="1"/>
</dbReference>
<dbReference type="Gene3D" id="3.40.190.150">
    <property type="entry name" value="Bordetella uptake gene, domain 1"/>
    <property type="match status" value="1"/>
</dbReference>
<reference evidence="2 3" key="1">
    <citation type="submission" date="2017-03" db="EMBL/GenBank/DDBJ databases">
        <authorList>
            <person name="Afonso C.L."/>
            <person name="Miller P.J."/>
            <person name="Scott M.A."/>
            <person name="Spackman E."/>
            <person name="Goraichik I."/>
            <person name="Dimitrov K.M."/>
            <person name="Suarez D.L."/>
            <person name="Swayne D.E."/>
        </authorList>
    </citation>
    <scope>NUCLEOTIDE SEQUENCE [LARGE SCALE GENOMIC DNA]</scope>
    <source>
        <strain evidence="2 3">CECT 8397</strain>
    </source>
</reference>
<evidence type="ECO:0000313" key="3">
    <source>
        <dbReference type="Proteomes" id="UP000193623"/>
    </source>
</evidence>
<dbReference type="AlphaFoldDB" id="A0A1Y5SQI3"/>
<proteinExistence type="inferred from homology"/>
<accession>A0A1Y5SQI3</accession>
<dbReference type="CDD" id="cd07012">
    <property type="entry name" value="PBP2_Bug_TTT"/>
    <property type="match status" value="1"/>
</dbReference>
<protein>
    <submittedName>
        <fullName evidence="2">Tripartite tricarboxylate transporter family receptor</fullName>
    </submittedName>
</protein>
<dbReference type="InterPro" id="IPR005064">
    <property type="entry name" value="BUG"/>
</dbReference>
<gene>
    <name evidence="2" type="ORF">PSJ8397_02392</name>
</gene>
<evidence type="ECO:0000313" key="2">
    <source>
        <dbReference type="EMBL" id="SLN45599.1"/>
    </source>
</evidence>
<dbReference type="Proteomes" id="UP000193623">
    <property type="component" value="Unassembled WGS sequence"/>
</dbReference>
<comment type="similarity">
    <text evidence="1">Belongs to the UPF0065 (bug) family.</text>
</comment>
<name>A0A1Y5SQI3_9RHOB</name>
<dbReference type="PANTHER" id="PTHR42928">
    <property type="entry name" value="TRICARBOXYLATE-BINDING PROTEIN"/>
    <property type="match status" value="1"/>
</dbReference>
<keyword evidence="3" id="KW-1185">Reference proteome</keyword>
<sequence>MCQHLGHTREEKMLKKTTTVTAALVAVLATPALAEWPERPINITVPWQAGAGAVDQMTRQLQATVAEGDLSSQPITVFNVGGPNPVGLRQSMSAPADGYNFVVVHTAMMTLEAAGKIDFGYQDFEPVARLGQFCQTTSVHKDTGITSLDELLERAASEPNTLVHGANLGAINHVYGIMVEDLMEGAEFRFVQTGGDAGTFPEMKGGRVQVTGYSAAGATNFALGADGAPDPESPVQMLAYAGPERHQNFPDVPTFVELGHDLIFCVDGWYFAPAGTPQEAIDGFAAMIEASLADEGMQTFLDSKAMVGNFQAGDALSAEMDRQWAAIKDVAARAAN</sequence>
<dbReference type="EMBL" id="FWFT01000003">
    <property type="protein sequence ID" value="SLN45599.1"/>
    <property type="molecule type" value="Genomic_DNA"/>
</dbReference>
<keyword evidence="2" id="KW-0675">Receptor</keyword>
<dbReference type="Gene3D" id="3.40.190.10">
    <property type="entry name" value="Periplasmic binding protein-like II"/>
    <property type="match status" value="1"/>
</dbReference>
<organism evidence="2 3">
    <name type="scientific">Pseudooctadecabacter jejudonensis</name>
    <dbReference type="NCBI Taxonomy" id="1391910"/>
    <lineage>
        <taxon>Bacteria</taxon>
        <taxon>Pseudomonadati</taxon>
        <taxon>Pseudomonadota</taxon>
        <taxon>Alphaproteobacteria</taxon>
        <taxon>Rhodobacterales</taxon>
        <taxon>Paracoccaceae</taxon>
        <taxon>Pseudooctadecabacter</taxon>
    </lineage>
</organism>
<evidence type="ECO:0000256" key="1">
    <source>
        <dbReference type="ARBA" id="ARBA00006987"/>
    </source>
</evidence>
<dbReference type="InterPro" id="IPR042100">
    <property type="entry name" value="Bug_dom1"/>
</dbReference>